<dbReference type="InterPro" id="IPR011623">
    <property type="entry name" value="7TMR_DISM_rcpt_extracell_dom1"/>
</dbReference>
<sequence length="623" mass="68888">MDDKKSTKRTLMPNRYRSLPTFCLMLTCCLLALLLSTGAKAYELESKPHINLSPQLSVYQHQGSPTDLHGAQLAYSRQAFAPASSSAKASNFGLTQAQIWLRTELDTPSDTPTTWLLEVAHASLDDVDLYLAREGEPFQHQHSGDHIAFSAKPIQHRNHVFELQLQPNSHYILYLSVDSEGTLAAPVSLWQPYALWHQDQLTYSMLSVYYGLLLALLVYNLFLYLSLRDPLYLIYVAFISCLAIGQAGLSGLVGQFIWPDNAWLTNLTPTTAVAAAGFFGAMFVQRFLAQTPRRIHLQWLMPSISCAYAATAICAIFWSYHLAAVAVNLISLLFAASAFLLGAVSLYFKEPGARFFVLAWVSFLSGVAVISLHNLGILPSNALTANALAIGSGLEMLLLSLALADRISDIQHSRDQAQALSLHIRQQMLENVRESERLLEARVTERTLELEQANKQLQQSQQLLEQQAKYDPLTGLGNRSLLAERLQEAQARADRRQTRFALLVADLDRFKNINDRLGHAAGDEVLVEIARRLNASVRATDVVARMGGDEFILVLESVGDHADLPKLHTKIREAICTPIVLSGGETVSVGVSIGSAFYPDDAANATLLFNHADRAMYDEKPTI</sequence>
<feature type="chain" id="PRO_5045227185" evidence="3">
    <location>
        <begin position="42"/>
        <end position="623"/>
    </location>
</feature>
<feature type="domain" description="GGDEF" evidence="4">
    <location>
        <begin position="498"/>
        <end position="623"/>
    </location>
</feature>
<dbReference type="Pfam" id="PF00990">
    <property type="entry name" value="GGDEF"/>
    <property type="match status" value="1"/>
</dbReference>
<dbReference type="InterPro" id="IPR052163">
    <property type="entry name" value="DGC-Regulatory_Protein"/>
</dbReference>
<keyword evidence="1" id="KW-0175">Coiled coil</keyword>
<name>A0ABX9XL33_9PSED</name>
<feature type="transmembrane region" description="Helical" evidence="2">
    <location>
        <begin position="208"/>
        <end position="225"/>
    </location>
</feature>
<evidence type="ECO:0000256" key="3">
    <source>
        <dbReference type="SAM" id="SignalP"/>
    </source>
</evidence>
<keyword evidence="3" id="KW-0732">Signal</keyword>
<dbReference type="Pfam" id="PF07696">
    <property type="entry name" value="7TMR-DISMED2"/>
    <property type="match status" value="1"/>
</dbReference>
<accession>A0ABX9XL33</accession>
<dbReference type="Gene3D" id="3.30.70.270">
    <property type="match status" value="1"/>
</dbReference>
<evidence type="ECO:0000259" key="4">
    <source>
        <dbReference type="PROSITE" id="PS50887"/>
    </source>
</evidence>
<keyword evidence="2" id="KW-0812">Transmembrane</keyword>
<feature type="transmembrane region" description="Helical" evidence="2">
    <location>
        <begin position="270"/>
        <end position="288"/>
    </location>
</feature>
<keyword evidence="2" id="KW-0472">Membrane</keyword>
<feature type="transmembrane region" description="Helical" evidence="2">
    <location>
        <begin position="300"/>
        <end position="320"/>
    </location>
</feature>
<feature type="transmembrane region" description="Helical" evidence="2">
    <location>
        <begin position="383"/>
        <end position="404"/>
    </location>
</feature>
<dbReference type="SUPFAM" id="SSF55073">
    <property type="entry name" value="Nucleotide cyclase"/>
    <property type="match status" value="1"/>
</dbReference>
<dbReference type="Pfam" id="PF07695">
    <property type="entry name" value="7TMR-DISM_7TM"/>
    <property type="match status" value="1"/>
</dbReference>
<evidence type="ECO:0000256" key="1">
    <source>
        <dbReference type="SAM" id="Coils"/>
    </source>
</evidence>
<evidence type="ECO:0000313" key="6">
    <source>
        <dbReference type="Proteomes" id="UP000275199"/>
    </source>
</evidence>
<dbReference type="InterPro" id="IPR011622">
    <property type="entry name" value="7TMR_DISM_rcpt_extracell_dom2"/>
</dbReference>
<comment type="caution">
    <text evidence="5">The sequence shown here is derived from an EMBL/GenBank/DDBJ whole genome shotgun (WGS) entry which is preliminary data.</text>
</comment>
<gene>
    <name evidence="5" type="ORF">EF096_04125</name>
</gene>
<feature type="transmembrane region" description="Helical" evidence="2">
    <location>
        <begin position="232"/>
        <end position="258"/>
    </location>
</feature>
<feature type="transmembrane region" description="Helical" evidence="2">
    <location>
        <begin position="355"/>
        <end position="377"/>
    </location>
</feature>
<dbReference type="Gene3D" id="2.60.40.2380">
    <property type="match status" value="1"/>
</dbReference>
<dbReference type="EMBL" id="RKKU01000003">
    <property type="protein sequence ID" value="ROZ87448.1"/>
    <property type="molecule type" value="Genomic_DNA"/>
</dbReference>
<keyword evidence="6" id="KW-1185">Reference proteome</keyword>
<dbReference type="InterPro" id="IPR000160">
    <property type="entry name" value="GGDEF_dom"/>
</dbReference>
<dbReference type="PANTHER" id="PTHR46663">
    <property type="entry name" value="DIGUANYLATE CYCLASE DGCT-RELATED"/>
    <property type="match status" value="1"/>
</dbReference>
<feature type="transmembrane region" description="Helical" evidence="2">
    <location>
        <begin position="326"/>
        <end position="348"/>
    </location>
</feature>
<dbReference type="PROSITE" id="PS50887">
    <property type="entry name" value="GGDEF"/>
    <property type="match status" value="1"/>
</dbReference>
<dbReference type="SMART" id="SM00267">
    <property type="entry name" value="GGDEF"/>
    <property type="match status" value="1"/>
</dbReference>
<dbReference type="RefSeq" id="WP_123888355.1">
    <property type="nucleotide sequence ID" value="NZ_RKKU01000003.1"/>
</dbReference>
<proteinExistence type="predicted"/>
<dbReference type="InterPro" id="IPR043128">
    <property type="entry name" value="Rev_trsase/Diguanyl_cyclase"/>
</dbReference>
<dbReference type="InterPro" id="IPR029787">
    <property type="entry name" value="Nucleotide_cyclase"/>
</dbReference>
<feature type="coiled-coil region" evidence="1">
    <location>
        <begin position="443"/>
        <end position="470"/>
    </location>
</feature>
<keyword evidence="2" id="KW-1133">Transmembrane helix</keyword>
<evidence type="ECO:0000313" key="5">
    <source>
        <dbReference type="EMBL" id="ROZ87448.1"/>
    </source>
</evidence>
<feature type="signal peptide" evidence="3">
    <location>
        <begin position="1"/>
        <end position="41"/>
    </location>
</feature>
<reference evidence="5 6" key="1">
    <citation type="submission" date="2018-11" db="EMBL/GenBank/DDBJ databases">
        <authorList>
            <person name="Jang G.I."/>
            <person name="Hwang C.Y."/>
        </authorList>
    </citation>
    <scope>NUCLEOTIDE SEQUENCE [LARGE SCALE GENOMIC DNA]</scope>
    <source>
        <strain evidence="5 6">SSM26</strain>
    </source>
</reference>
<dbReference type="PANTHER" id="PTHR46663:SF2">
    <property type="entry name" value="GGDEF DOMAIN-CONTAINING PROTEIN"/>
    <property type="match status" value="1"/>
</dbReference>
<dbReference type="NCBIfam" id="TIGR00254">
    <property type="entry name" value="GGDEF"/>
    <property type="match status" value="1"/>
</dbReference>
<protein>
    <submittedName>
        <fullName evidence="5">GGDEF domain-containing protein</fullName>
    </submittedName>
</protein>
<organism evidence="5 6">
    <name type="scientific">Pseudomonas neustonica</name>
    <dbReference type="NCBI Taxonomy" id="2487346"/>
    <lineage>
        <taxon>Bacteria</taxon>
        <taxon>Pseudomonadati</taxon>
        <taxon>Pseudomonadota</taxon>
        <taxon>Gammaproteobacteria</taxon>
        <taxon>Pseudomonadales</taxon>
        <taxon>Pseudomonadaceae</taxon>
        <taxon>Pseudomonas</taxon>
    </lineage>
</organism>
<dbReference type="CDD" id="cd01949">
    <property type="entry name" value="GGDEF"/>
    <property type="match status" value="1"/>
</dbReference>
<evidence type="ECO:0000256" key="2">
    <source>
        <dbReference type="SAM" id="Phobius"/>
    </source>
</evidence>
<dbReference type="Proteomes" id="UP000275199">
    <property type="component" value="Unassembled WGS sequence"/>
</dbReference>